<dbReference type="NCBIfam" id="TIGR00004">
    <property type="entry name" value="Rid family detoxifying hydrolase"/>
    <property type="match status" value="1"/>
</dbReference>
<comment type="similarity">
    <text evidence="1">Belongs to the RutC family.</text>
</comment>
<evidence type="ECO:0000256" key="1">
    <source>
        <dbReference type="ARBA" id="ARBA00010552"/>
    </source>
</evidence>
<dbReference type="FunFam" id="3.30.1330.40:FF:000001">
    <property type="entry name" value="L-PSP family endoribonuclease"/>
    <property type="match status" value="1"/>
</dbReference>
<accession>A0AAV5B395</accession>
<dbReference type="Gene3D" id="3.30.1330.40">
    <property type="entry name" value="RutC-like"/>
    <property type="match status" value="1"/>
</dbReference>
<protein>
    <submittedName>
        <fullName evidence="2">Endoribonuclease</fullName>
    </submittedName>
</protein>
<dbReference type="InterPro" id="IPR006056">
    <property type="entry name" value="RidA"/>
</dbReference>
<sequence length="124" mass="13089">MYSIFTPDAPQPSGTFSQGASAARYVFVSGQLPIDPASGVLRDASIGVQTVQVIRNVEAVLADVGLGIDSVCKVTLFLTDLNDLEAVDEVCSERFEKPYPARSVVGVSALPHGASIQMECVACR</sequence>
<reference evidence="2" key="1">
    <citation type="journal article" date="2022" name="Int. J. Syst. Evol. Microbiol.">
        <title>Granulimonas faecalis gen. nov., sp. nov., and Leptogranulimonas caecicola gen. nov., sp. nov., novel lactate-producing Atopobiaceae bacteria isolated from mouse intestines, and an emended description of the family Atopobiaceae.</title>
        <authorList>
            <person name="Morinaga K."/>
            <person name="Kusada H."/>
            <person name="Sakamoto S."/>
            <person name="Murakami T."/>
            <person name="Toyoda A."/>
            <person name="Mori H."/>
            <person name="Meng X.Y."/>
            <person name="Takashino M."/>
            <person name="Murotomi K."/>
            <person name="Tamaki H."/>
        </authorList>
    </citation>
    <scope>NUCLEOTIDE SEQUENCE</scope>
    <source>
        <strain evidence="2">OPF53</strain>
    </source>
</reference>
<dbReference type="Pfam" id="PF01042">
    <property type="entry name" value="Ribonuc_L-PSP"/>
    <property type="match status" value="1"/>
</dbReference>
<dbReference type="EMBL" id="BQKC01000001">
    <property type="protein sequence ID" value="GJM55303.1"/>
    <property type="molecule type" value="Genomic_DNA"/>
</dbReference>
<dbReference type="InterPro" id="IPR035959">
    <property type="entry name" value="RutC-like_sf"/>
</dbReference>
<gene>
    <name evidence="2" type="ORF">ATOP_09580</name>
</gene>
<comment type="caution">
    <text evidence="2">The sequence shown here is derived from an EMBL/GenBank/DDBJ whole genome shotgun (WGS) entry which is preliminary data.</text>
</comment>
<dbReference type="PANTHER" id="PTHR11803">
    <property type="entry name" value="2-IMINOBUTANOATE/2-IMINOPROPANOATE DEAMINASE RIDA"/>
    <property type="match status" value="1"/>
</dbReference>
<dbReference type="GO" id="GO:0005829">
    <property type="term" value="C:cytosol"/>
    <property type="evidence" value="ECO:0007669"/>
    <property type="project" value="TreeGrafter"/>
</dbReference>
<organism evidence="2 3">
    <name type="scientific">Granulimonas faecalis</name>
    <dbReference type="NCBI Taxonomy" id="2894155"/>
    <lineage>
        <taxon>Bacteria</taxon>
        <taxon>Bacillati</taxon>
        <taxon>Actinomycetota</taxon>
        <taxon>Coriobacteriia</taxon>
        <taxon>Coriobacteriales</taxon>
        <taxon>Kribbibacteriaceae</taxon>
        <taxon>Granulimonas</taxon>
    </lineage>
</organism>
<evidence type="ECO:0000313" key="3">
    <source>
        <dbReference type="Proteomes" id="UP001055025"/>
    </source>
</evidence>
<keyword evidence="3" id="KW-1185">Reference proteome</keyword>
<dbReference type="GO" id="GO:0019239">
    <property type="term" value="F:deaminase activity"/>
    <property type="evidence" value="ECO:0007669"/>
    <property type="project" value="TreeGrafter"/>
</dbReference>
<proteinExistence type="inferred from homology"/>
<name>A0AAV5B395_9ACTN</name>
<dbReference type="PANTHER" id="PTHR11803:SF39">
    <property type="entry name" value="2-IMINOBUTANOATE_2-IMINOPROPANOATE DEAMINASE"/>
    <property type="match status" value="1"/>
</dbReference>
<evidence type="ECO:0000313" key="2">
    <source>
        <dbReference type="EMBL" id="GJM55303.1"/>
    </source>
</evidence>
<dbReference type="InterPro" id="IPR006175">
    <property type="entry name" value="YjgF/YER057c/UK114"/>
</dbReference>
<dbReference type="AlphaFoldDB" id="A0AAV5B395"/>
<dbReference type="Proteomes" id="UP001055025">
    <property type="component" value="Unassembled WGS sequence"/>
</dbReference>
<dbReference type="RefSeq" id="WP_135977388.1">
    <property type="nucleotide sequence ID" value="NZ_BQKC01000001.1"/>
</dbReference>
<dbReference type="SUPFAM" id="SSF55298">
    <property type="entry name" value="YjgF-like"/>
    <property type="match status" value="1"/>
</dbReference>
<dbReference type="CDD" id="cd00448">
    <property type="entry name" value="YjgF_YER057c_UK114_family"/>
    <property type="match status" value="1"/>
</dbReference>